<protein>
    <submittedName>
        <fullName evidence="3">Uncharacterized protein</fullName>
    </submittedName>
</protein>
<gene>
    <name evidence="3" type="ORF">CGI_10007404</name>
</gene>
<dbReference type="PROSITE" id="PS50103">
    <property type="entry name" value="ZF_C3H1"/>
    <property type="match status" value="1"/>
</dbReference>
<keyword evidence="2" id="KW-0472">Membrane</keyword>
<dbReference type="CDD" id="cd00637">
    <property type="entry name" value="7tm_classA_rhodopsin-like"/>
    <property type="match status" value="1"/>
</dbReference>
<dbReference type="AlphaFoldDB" id="K1QDF5"/>
<dbReference type="InterPro" id="IPR000571">
    <property type="entry name" value="Znf_CCCH"/>
</dbReference>
<name>K1QDF5_MAGGI</name>
<keyword evidence="2" id="KW-1133">Transmembrane helix</keyword>
<evidence type="ECO:0000313" key="3">
    <source>
        <dbReference type="EMBL" id="EKC26840.1"/>
    </source>
</evidence>
<evidence type="ECO:0000256" key="1">
    <source>
        <dbReference type="SAM" id="MobiDB-lite"/>
    </source>
</evidence>
<accession>K1QDF5</accession>
<organism evidence="3">
    <name type="scientific">Magallana gigas</name>
    <name type="common">Pacific oyster</name>
    <name type="synonym">Crassostrea gigas</name>
    <dbReference type="NCBI Taxonomy" id="29159"/>
    <lineage>
        <taxon>Eukaryota</taxon>
        <taxon>Metazoa</taxon>
        <taxon>Spiralia</taxon>
        <taxon>Lophotrochozoa</taxon>
        <taxon>Mollusca</taxon>
        <taxon>Bivalvia</taxon>
        <taxon>Autobranchia</taxon>
        <taxon>Pteriomorphia</taxon>
        <taxon>Ostreida</taxon>
        <taxon>Ostreoidea</taxon>
        <taxon>Ostreidae</taxon>
        <taxon>Magallana</taxon>
    </lineage>
</organism>
<dbReference type="GO" id="GO:0046872">
    <property type="term" value="F:metal ion binding"/>
    <property type="evidence" value="ECO:0007669"/>
    <property type="project" value="InterPro"/>
</dbReference>
<dbReference type="InParanoid" id="K1QDF5"/>
<sequence length="479" mass="54628">MVTVVRRHVIAIRHTRGTGRGRNRRGSISRAVMTTLIVVGVYFLCWAPIARQQPARFRGRYTRPGPPRGGRGFKPRTPQREEYSSPGAGYSMPPCNQRDFYYNPQSQQAPVYQQAFNYGQYSASGPCPQGVPPYVQPPPFLPQPMNHYQQITPSPYLPPTVSNIHSSYIQDVHEARKPIQVNSDSDNESITSEVSNADSTANPRHTRTVQRFSDVQDEMEKNVFTFLVKECGGCTSTAIFKEKFNGLREDFDEWILNRKTILAVYKKAGKATYIAPLFKGAMVCCFYGGNKSCRNQTCWHFHICKFDLFGRCRKGKKCPFEHSFEKGNNRDIKFRLGLDAFSDREIKIILQCRYPQVCPASQCEAPTPSDCPFLHTCFNFLKNKCKDSTCEKGHTLSDRHSKWVLSVYGMKKWSEEKLNPLIGLRKIPNDHTKIVHVSPDEEHDLASDFESFLLENEAEGEDDENVDVYNGVGHRLKLM</sequence>
<feature type="region of interest" description="Disordered" evidence="1">
    <location>
        <begin position="57"/>
        <end position="96"/>
    </location>
</feature>
<keyword evidence="2" id="KW-0812">Transmembrane</keyword>
<evidence type="ECO:0000256" key="2">
    <source>
        <dbReference type="SAM" id="Phobius"/>
    </source>
</evidence>
<proteinExistence type="predicted"/>
<dbReference type="HOGENOM" id="CLU_570180_0_0_1"/>
<feature type="transmembrane region" description="Helical" evidence="2">
    <location>
        <begin position="31"/>
        <end position="49"/>
    </location>
</feature>
<feature type="region of interest" description="Disordered" evidence="1">
    <location>
        <begin position="181"/>
        <end position="205"/>
    </location>
</feature>
<reference evidence="3" key="1">
    <citation type="journal article" date="2012" name="Nature">
        <title>The oyster genome reveals stress adaptation and complexity of shell formation.</title>
        <authorList>
            <person name="Zhang G."/>
            <person name="Fang X."/>
            <person name="Guo X."/>
            <person name="Li L."/>
            <person name="Luo R."/>
            <person name="Xu F."/>
            <person name="Yang P."/>
            <person name="Zhang L."/>
            <person name="Wang X."/>
            <person name="Qi H."/>
            <person name="Xiong Z."/>
            <person name="Que H."/>
            <person name="Xie Y."/>
            <person name="Holland P.W."/>
            <person name="Paps J."/>
            <person name="Zhu Y."/>
            <person name="Wu F."/>
            <person name="Chen Y."/>
            <person name="Wang J."/>
            <person name="Peng C."/>
            <person name="Meng J."/>
            <person name="Yang L."/>
            <person name="Liu J."/>
            <person name="Wen B."/>
            <person name="Zhang N."/>
            <person name="Huang Z."/>
            <person name="Zhu Q."/>
            <person name="Feng Y."/>
            <person name="Mount A."/>
            <person name="Hedgecock D."/>
            <person name="Xu Z."/>
            <person name="Liu Y."/>
            <person name="Domazet-Loso T."/>
            <person name="Du Y."/>
            <person name="Sun X."/>
            <person name="Zhang S."/>
            <person name="Liu B."/>
            <person name="Cheng P."/>
            <person name="Jiang X."/>
            <person name="Li J."/>
            <person name="Fan D."/>
            <person name="Wang W."/>
            <person name="Fu W."/>
            <person name="Wang T."/>
            <person name="Wang B."/>
            <person name="Zhang J."/>
            <person name="Peng Z."/>
            <person name="Li Y."/>
            <person name="Li N."/>
            <person name="Wang J."/>
            <person name="Chen M."/>
            <person name="He Y."/>
            <person name="Tan F."/>
            <person name="Song X."/>
            <person name="Zheng Q."/>
            <person name="Huang R."/>
            <person name="Yang H."/>
            <person name="Du X."/>
            <person name="Chen L."/>
            <person name="Yang M."/>
            <person name="Gaffney P.M."/>
            <person name="Wang S."/>
            <person name="Luo L."/>
            <person name="She Z."/>
            <person name="Ming Y."/>
            <person name="Huang W."/>
            <person name="Zhang S."/>
            <person name="Huang B."/>
            <person name="Zhang Y."/>
            <person name="Qu T."/>
            <person name="Ni P."/>
            <person name="Miao G."/>
            <person name="Wang J."/>
            <person name="Wang Q."/>
            <person name="Steinberg C.E."/>
            <person name="Wang H."/>
            <person name="Li N."/>
            <person name="Qian L."/>
            <person name="Zhang G."/>
            <person name="Li Y."/>
            <person name="Yang H."/>
            <person name="Liu X."/>
            <person name="Wang J."/>
            <person name="Yin Y."/>
            <person name="Wang J."/>
        </authorList>
    </citation>
    <scope>NUCLEOTIDE SEQUENCE [LARGE SCALE GENOMIC DNA]</scope>
    <source>
        <strain evidence="3">05x7-T-G4-1.051#20</strain>
    </source>
</reference>
<dbReference type="EMBL" id="JH817396">
    <property type="protein sequence ID" value="EKC26840.1"/>
    <property type="molecule type" value="Genomic_DNA"/>
</dbReference>